<protein>
    <recommendedName>
        <fullName evidence="3">Glycosyl hydrolase family 32 N-terminal domain-containing protein</fullName>
    </recommendedName>
</protein>
<gene>
    <name evidence="1" type="ORF">A6A04_10590</name>
</gene>
<comment type="caution">
    <text evidence="1">The sequence shown here is derived from an EMBL/GenBank/DDBJ whole genome shotgun (WGS) entry which is preliminary data.</text>
</comment>
<accession>A0A178MYB5</accession>
<organism evidence="1 2">
    <name type="scientific">Paramagnetospirillum marisnigri</name>
    <dbReference type="NCBI Taxonomy" id="1285242"/>
    <lineage>
        <taxon>Bacteria</taxon>
        <taxon>Pseudomonadati</taxon>
        <taxon>Pseudomonadota</taxon>
        <taxon>Alphaproteobacteria</taxon>
        <taxon>Rhodospirillales</taxon>
        <taxon>Magnetospirillaceae</taxon>
        <taxon>Paramagnetospirillum</taxon>
    </lineage>
</organism>
<keyword evidence="2" id="KW-1185">Reference proteome</keyword>
<evidence type="ECO:0000313" key="2">
    <source>
        <dbReference type="Proteomes" id="UP000078428"/>
    </source>
</evidence>
<dbReference type="STRING" id="1285242.A6A04_10590"/>
<sequence>MPSAAVRVGGLVYLYYSGWSRSTQVPYINTTGLAVSEDGGRRFRRMFDGPVLGRGPHEPYSATSPCILIHEGIWHMWYCSGALWQAEGDAFEPVYHIKHAASVDGMHWRPDAGRFCIPPHHPLEASTRPTIARMGDRWHLWFCHRDSRDFRDGVGAYRLGYAWSTDLTTWCREDWNAGLVPADHGWDSIMVAYPEVVETPGGWVMFYNGNGFGVDGVGWARLAAKA</sequence>
<reference evidence="1 2" key="1">
    <citation type="submission" date="2016-04" db="EMBL/GenBank/DDBJ databases">
        <title>Draft genome sequence of freshwater magnetotactic bacteria Magnetospirillum marisnigri SP-1 and Magnetospirillum moscoviense BB-1.</title>
        <authorList>
            <person name="Koziaeva V."/>
            <person name="Dziuba M.V."/>
            <person name="Ivanov T.M."/>
            <person name="Kuznetsov B."/>
            <person name="Grouzdev D.S."/>
        </authorList>
    </citation>
    <scope>NUCLEOTIDE SEQUENCE [LARGE SCALE GENOMIC DNA]</scope>
    <source>
        <strain evidence="1 2">SP-1</strain>
    </source>
</reference>
<name>A0A178MYB5_9PROT</name>
<dbReference type="InterPro" id="IPR023296">
    <property type="entry name" value="Glyco_hydro_beta-prop_sf"/>
</dbReference>
<dbReference type="AlphaFoldDB" id="A0A178MYB5"/>
<dbReference type="EMBL" id="LWQT01000010">
    <property type="protein sequence ID" value="OAN56045.1"/>
    <property type="molecule type" value="Genomic_DNA"/>
</dbReference>
<evidence type="ECO:0008006" key="3">
    <source>
        <dbReference type="Google" id="ProtNLM"/>
    </source>
</evidence>
<dbReference type="SUPFAM" id="SSF75005">
    <property type="entry name" value="Arabinanase/levansucrase/invertase"/>
    <property type="match status" value="1"/>
</dbReference>
<proteinExistence type="predicted"/>
<dbReference type="Gene3D" id="2.115.10.20">
    <property type="entry name" value="Glycosyl hydrolase domain, family 43"/>
    <property type="match status" value="2"/>
</dbReference>
<evidence type="ECO:0000313" key="1">
    <source>
        <dbReference type="EMBL" id="OAN56045.1"/>
    </source>
</evidence>
<dbReference type="Proteomes" id="UP000078428">
    <property type="component" value="Unassembled WGS sequence"/>
</dbReference>